<keyword evidence="3 5" id="KW-0687">Ribonucleoprotein</keyword>
<dbReference type="GO" id="GO:0003735">
    <property type="term" value="F:structural constituent of ribosome"/>
    <property type="evidence" value="ECO:0007669"/>
    <property type="project" value="InterPro"/>
</dbReference>
<dbReference type="RefSeq" id="WP_140507254.1">
    <property type="nucleotide sequence ID" value="NZ_RCZH01000007.1"/>
</dbReference>
<evidence type="ECO:0000256" key="1">
    <source>
        <dbReference type="ARBA" id="ARBA00010528"/>
    </source>
</evidence>
<keyword evidence="5" id="KW-0694">RNA-binding</keyword>
<comment type="subunit">
    <text evidence="5">Part of the 50S ribosomal subunit.</text>
</comment>
<dbReference type="STRING" id="29533.SAMN05444387_2977"/>
<dbReference type="HAMAP" id="MF_01328_B">
    <property type="entry name" value="Ribosomal_uL4_B"/>
    <property type="match status" value="1"/>
</dbReference>
<dbReference type="NCBIfam" id="TIGR03953">
    <property type="entry name" value="rplD_bact"/>
    <property type="match status" value="1"/>
</dbReference>
<keyword evidence="8" id="KW-1185">Reference proteome</keyword>
<comment type="function">
    <text evidence="5">Forms part of the polypeptide exit tunnel.</text>
</comment>
<evidence type="ECO:0000313" key="7">
    <source>
        <dbReference type="EMBL" id="TPG40032.1"/>
    </source>
</evidence>
<dbReference type="SUPFAM" id="SSF52166">
    <property type="entry name" value="Ribosomal protein L4"/>
    <property type="match status" value="1"/>
</dbReference>
<dbReference type="EMBL" id="RCZH01000007">
    <property type="protein sequence ID" value="TPG40032.1"/>
    <property type="molecule type" value="Genomic_DNA"/>
</dbReference>
<evidence type="ECO:0000256" key="2">
    <source>
        <dbReference type="ARBA" id="ARBA00022980"/>
    </source>
</evidence>
<dbReference type="Pfam" id="PF00573">
    <property type="entry name" value="Ribosomal_L4"/>
    <property type="match status" value="1"/>
</dbReference>
<dbReference type="InterPro" id="IPR002136">
    <property type="entry name" value="Ribosomal_uL4"/>
</dbReference>
<gene>
    <name evidence="5" type="primary">rplD</name>
    <name evidence="7" type="ORF">EAH81_12085</name>
</gene>
<dbReference type="Proteomes" id="UP000319700">
    <property type="component" value="Unassembled WGS sequence"/>
</dbReference>
<evidence type="ECO:0000256" key="4">
    <source>
        <dbReference type="ARBA" id="ARBA00035244"/>
    </source>
</evidence>
<dbReference type="InterPro" id="IPR013005">
    <property type="entry name" value="Ribosomal_uL4-like"/>
</dbReference>
<accession>A0A502ESJ7</accession>
<name>A0A502ESJ7_9FLAO</name>
<protein>
    <recommendedName>
        <fullName evidence="4 5">Large ribosomal subunit protein uL4</fullName>
    </recommendedName>
</protein>
<reference evidence="7 8" key="1">
    <citation type="journal article" date="2019" name="Environ. Microbiol.">
        <title>Species interactions and distinct microbial communities in high Arctic permafrost affected cryosols are associated with the CH4 and CO2 gas fluxes.</title>
        <authorList>
            <person name="Altshuler I."/>
            <person name="Hamel J."/>
            <person name="Turney S."/>
            <person name="Magnuson E."/>
            <person name="Levesque R."/>
            <person name="Greer C."/>
            <person name="Whyte L.G."/>
        </authorList>
    </citation>
    <scope>NUCLEOTIDE SEQUENCE [LARGE SCALE GENOMIC DNA]</scope>
    <source>
        <strain evidence="7 8">42</strain>
    </source>
</reference>
<dbReference type="Gene3D" id="3.40.1370.10">
    <property type="match status" value="1"/>
</dbReference>
<dbReference type="GO" id="GO:0005840">
    <property type="term" value="C:ribosome"/>
    <property type="evidence" value="ECO:0007669"/>
    <property type="project" value="UniProtKB-KW"/>
</dbReference>
<dbReference type="PANTHER" id="PTHR10746">
    <property type="entry name" value="50S RIBOSOMAL PROTEIN L4"/>
    <property type="match status" value="1"/>
</dbReference>
<dbReference type="PANTHER" id="PTHR10746:SF6">
    <property type="entry name" value="LARGE RIBOSOMAL SUBUNIT PROTEIN UL4M"/>
    <property type="match status" value="1"/>
</dbReference>
<evidence type="ECO:0000313" key="8">
    <source>
        <dbReference type="Proteomes" id="UP000319700"/>
    </source>
</evidence>
<proteinExistence type="inferred from homology"/>
<evidence type="ECO:0000256" key="3">
    <source>
        <dbReference type="ARBA" id="ARBA00023274"/>
    </source>
</evidence>
<dbReference type="GO" id="GO:0006412">
    <property type="term" value="P:translation"/>
    <property type="evidence" value="ECO:0007669"/>
    <property type="project" value="UniProtKB-UniRule"/>
</dbReference>
<keyword evidence="5" id="KW-0699">rRNA-binding</keyword>
<dbReference type="OrthoDB" id="9803201at2"/>
<comment type="function">
    <text evidence="5">One of the primary rRNA binding proteins, this protein initially binds near the 5'-end of the 23S rRNA. It is important during the early stages of 50S assembly. It makes multiple contacts with different domains of the 23S rRNA in the assembled 50S subunit and ribosome.</text>
</comment>
<dbReference type="GO" id="GO:1990904">
    <property type="term" value="C:ribonucleoprotein complex"/>
    <property type="evidence" value="ECO:0007669"/>
    <property type="project" value="UniProtKB-KW"/>
</dbReference>
<organism evidence="7 8">
    <name type="scientific">Flavobacterium pectinovorum</name>
    <dbReference type="NCBI Taxonomy" id="29533"/>
    <lineage>
        <taxon>Bacteria</taxon>
        <taxon>Pseudomonadati</taxon>
        <taxon>Bacteroidota</taxon>
        <taxon>Flavobacteriia</taxon>
        <taxon>Flavobacteriales</taxon>
        <taxon>Flavobacteriaceae</taxon>
        <taxon>Flavobacterium</taxon>
    </lineage>
</organism>
<sequence length="209" mass="23134">MEVKVLDFNGKDTGRKVQLSDSVFAIEPNNHAVYLDVKQYLANQRQGTHKAKERAEVTGSTRKIKKQKGTGTARAGSIKNPLFKGGGTIFGPRPRSYSFKLNKGLKRLARKSAFSIKAKEANIIVLEDFNFEVPNTKNFINVLKALGLENKKSLFVLGESNKNVYLSSRNLKASNVVTSSELSTYAILNTNNLVLLEGSLELIEENLSK</sequence>
<evidence type="ECO:0000256" key="5">
    <source>
        <dbReference type="HAMAP-Rule" id="MF_01328"/>
    </source>
</evidence>
<keyword evidence="2 5" id="KW-0689">Ribosomal protein</keyword>
<dbReference type="AlphaFoldDB" id="A0A502ESJ7"/>
<dbReference type="GO" id="GO:0019843">
    <property type="term" value="F:rRNA binding"/>
    <property type="evidence" value="ECO:0007669"/>
    <property type="project" value="UniProtKB-UniRule"/>
</dbReference>
<evidence type="ECO:0000256" key="6">
    <source>
        <dbReference type="SAM" id="MobiDB-lite"/>
    </source>
</evidence>
<feature type="region of interest" description="Disordered" evidence="6">
    <location>
        <begin position="45"/>
        <end position="77"/>
    </location>
</feature>
<comment type="caution">
    <text evidence="7">The sequence shown here is derived from an EMBL/GenBank/DDBJ whole genome shotgun (WGS) entry which is preliminary data.</text>
</comment>
<comment type="similarity">
    <text evidence="1 5">Belongs to the universal ribosomal protein uL4 family.</text>
</comment>
<dbReference type="InterPro" id="IPR023574">
    <property type="entry name" value="Ribosomal_uL4_dom_sf"/>
</dbReference>